<proteinExistence type="predicted"/>
<keyword evidence="2" id="KW-1185">Reference proteome</keyword>
<sequence length="99" mass="11196">MPDHRFNTQQVSLVVEVCLQQEEMILSVTHKQVLSQPVSAPVRQTCHPLLAMEHSIQHQRNAAQALHADRPYVYAKVIEAYETAGSFLKPDSPYLTVKT</sequence>
<accession>A0ABV5AVH0</accession>
<evidence type="ECO:0000313" key="2">
    <source>
        <dbReference type="Proteomes" id="UP001580346"/>
    </source>
</evidence>
<protein>
    <submittedName>
        <fullName evidence="1">Uncharacterized protein</fullName>
    </submittedName>
</protein>
<comment type="caution">
    <text evidence="1">The sequence shown here is derived from an EMBL/GenBank/DDBJ whole genome shotgun (WGS) entry which is preliminary data.</text>
</comment>
<dbReference type="RefSeq" id="WP_375355924.1">
    <property type="nucleotide sequence ID" value="NZ_JBHHMI010000011.1"/>
</dbReference>
<gene>
    <name evidence="1" type="ORF">ACE41H_14060</name>
</gene>
<dbReference type="EMBL" id="JBHHMI010000011">
    <property type="protein sequence ID" value="MFB5267889.1"/>
    <property type="molecule type" value="Genomic_DNA"/>
</dbReference>
<name>A0ABV5AVH0_9BACL</name>
<reference evidence="1 2" key="1">
    <citation type="submission" date="2024-09" db="EMBL/GenBank/DDBJ databases">
        <title>Paenibacillus zeirhizospherea sp. nov., isolated from surface of the maize (Zea mays) roots in a horticulture field, Hungary.</title>
        <authorList>
            <person name="Marton D."/>
            <person name="Farkas M."/>
            <person name="Bedics A."/>
            <person name="Toth E."/>
            <person name="Tancsics A."/>
            <person name="Boka K."/>
            <person name="Maroti G."/>
            <person name="Kriszt B."/>
            <person name="Cserhati M."/>
        </authorList>
    </citation>
    <scope>NUCLEOTIDE SEQUENCE [LARGE SCALE GENOMIC DNA]</scope>
    <source>
        <strain evidence="1 2">KCTC 33519</strain>
    </source>
</reference>
<evidence type="ECO:0000313" key="1">
    <source>
        <dbReference type="EMBL" id="MFB5267889.1"/>
    </source>
</evidence>
<dbReference type="Proteomes" id="UP001580346">
    <property type="component" value="Unassembled WGS sequence"/>
</dbReference>
<organism evidence="1 2">
    <name type="scientific">Paenibacillus enshidis</name>
    <dbReference type="NCBI Taxonomy" id="1458439"/>
    <lineage>
        <taxon>Bacteria</taxon>
        <taxon>Bacillati</taxon>
        <taxon>Bacillota</taxon>
        <taxon>Bacilli</taxon>
        <taxon>Bacillales</taxon>
        <taxon>Paenibacillaceae</taxon>
        <taxon>Paenibacillus</taxon>
    </lineage>
</organism>